<dbReference type="EMBL" id="JMCB01000010">
    <property type="protein sequence ID" value="KFE66534.1"/>
    <property type="molecule type" value="Genomic_DNA"/>
</dbReference>
<dbReference type="InterPro" id="IPR018727">
    <property type="entry name" value="DUF2267"/>
</dbReference>
<reference evidence="1 2" key="1">
    <citation type="submission" date="2014-04" db="EMBL/GenBank/DDBJ databases">
        <title>Genome assembly of Hyalangium minutum DSM 14724.</title>
        <authorList>
            <person name="Sharma G."/>
            <person name="Subramanian S."/>
        </authorList>
    </citation>
    <scope>NUCLEOTIDE SEQUENCE [LARGE SCALE GENOMIC DNA]</scope>
    <source>
        <strain evidence="1 2">DSM 14724</strain>
    </source>
</reference>
<dbReference type="Gene3D" id="1.10.490.110">
    <property type="entry name" value="Uncharacterized conserved protein DUF2267"/>
    <property type="match status" value="1"/>
</dbReference>
<gene>
    <name evidence="1" type="ORF">DB31_1007</name>
</gene>
<accession>A0A085WFS1</accession>
<dbReference type="Pfam" id="PF10025">
    <property type="entry name" value="DUF2267"/>
    <property type="match status" value="1"/>
</dbReference>
<evidence type="ECO:0000313" key="2">
    <source>
        <dbReference type="Proteomes" id="UP000028725"/>
    </source>
</evidence>
<sequence length="150" mass="16945">MQDQEMTQSWSGLGVGTDRETFLRHVAQQLPDYSAEQAVEAVFCALTQRLPGGIVQQLMEQLTPDVRELVGRCQKRGDAPPTKLDRDDFYLHVANHLNAEPENMRLVLHGVFAALHTQITEAESEKIASQLPDYVKGTWLNSRRGVDRPY</sequence>
<dbReference type="OrthoDB" id="5381930at2"/>
<dbReference type="STRING" id="394096.DB31_1007"/>
<dbReference type="Proteomes" id="UP000028725">
    <property type="component" value="Unassembled WGS sequence"/>
</dbReference>
<name>A0A085WFS1_9BACT</name>
<proteinExistence type="predicted"/>
<protein>
    <recommendedName>
        <fullName evidence="3">DUF2267 domain-containing protein</fullName>
    </recommendedName>
</protein>
<dbReference type="PATRIC" id="fig|394096.3.peg.5353"/>
<keyword evidence="2" id="KW-1185">Reference proteome</keyword>
<organism evidence="1 2">
    <name type="scientific">Hyalangium minutum</name>
    <dbReference type="NCBI Taxonomy" id="394096"/>
    <lineage>
        <taxon>Bacteria</taxon>
        <taxon>Pseudomonadati</taxon>
        <taxon>Myxococcota</taxon>
        <taxon>Myxococcia</taxon>
        <taxon>Myxococcales</taxon>
        <taxon>Cystobacterineae</taxon>
        <taxon>Archangiaceae</taxon>
        <taxon>Hyalangium</taxon>
    </lineage>
</organism>
<dbReference type="InterPro" id="IPR038282">
    <property type="entry name" value="DUF2267_sf"/>
</dbReference>
<comment type="caution">
    <text evidence="1">The sequence shown here is derived from an EMBL/GenBank/DDBJ whole genome shotgun (WGS) entry which is preliminary data.</text>
</comment>
<evidence type="ECO:0008006" key="3">
    <source>
        <dbReference type="Google" id="ProtNLM"/>
    </source>
</evidence>
<dbReference type="RefSeq" id="WP_044192439.1">
    <property type="nucleotide sequence ID" value="NZ_JMCB01000010.1"/>
</dbReference>
<evidence type="ECO:0000313" key="1">
    <source>
        <dbReference type="EMBL" id="KFE66534.1"/>
    </source>
</evidence>
<dbReference type="AlphaFoldDB" id="A0A085WFS1"/>